<evidence type="ECO:0000313" key="1">
    <source>
        <dbReference type="EnsemblPlants" id="EMT09119"/>
    </source>
</evidence>
<dbReference type="GO" id="GO:0035556">
    <property type="term" value="P:intracellular signal transduction"/>
    <property type="evidence" value="ECO:0007669"/>
    <property type="project" value="InterPro"/>
</dbReference>
<name>M8BQQ8_AEGTA</name>
<reference evidence="1" key="1">
    <citation type="submission" date="2015-06" db="UniProtKB">
        <authorList>
            <consortium name="EnsemblPlants"/>
        </authorList>
    </citation>
    <scope>IDENTIFICATION</scope>
</reference>
<dbReference type="InterPro" id="IPR006869">
    <property type="entry name" value="DUF547"/>
</dbReference>
<dbReference type="EnsemblPlants" id="EMT09119">
    <property type="protein sequence ID" value="EMT09119"/>
    <property type="gene ID" value="F775_11213"/>
</dbReference>
<proteinExistence type="predicted"/>
<dbReference type="InterPro" id="IPR036388">
    <property type="entry name" value="WH-like_DNA-bd_sf"/>
</dbReference>
<dbReference type="AlphaFoldDB" id="M8BQQ8"/>
<dbReference type="InterPro" id="IPR036390">
    <property type="entry name" value="WH_DNA-bd_sf"/>
</dbReference>
<dbReference type="PANTHER" id="PTHR46361">
    <property type="entry name" value="ELECTRON CARRIER/ PROTEIN DISULFIDE OXIDOREDUCTASE"/>
    <property type="match status" value="1"/>
</dbReference>
<protein>
    <submittedName>
        <fullName evidence="1">Uncharacterized protein</fullName>
    </submittedName>
</protein>
<dbReference type="PROSITE" id="PS50186">
    <property type="entry name" value="DEP"/>
    <property type="match status" value="1"/>
</dbReference>
<organism evidence="1">
    <name type="scientific">Aegilops tauschii</name>
    <name type="common">Tausch's goatgrass</name>
    <name type="synonym">Aegilops squarrosa</name>
    <dbReference type="NCBI Taxonomy" id="37682"/>
    <lineage>
        <taxon>Eukaryota</taxon>
        <taxon>Viridiplantae</taxon>
        <taxon>Streptophyta</taxon>
        <taxon>Embryophyta</taxon>
        <taxon>Tracheophyta</taxon>
        <taxon>Spermatophyta</taxon>
        <taxon>Magnoliopsida</taxon>
        <taxon>Liliopsida</taxon>
        <taxon>Poales</taxon>
        <taxon>Poaceae</taxon>
        <taxon>BOP clade</taxon>
        <taxon>Pooideae</taxon>
        <taxon>Triticodae</taxon>
        <taxon>Triticeae</taxon>
        <taxon>Triticinae</taxon>
        <taxon>Aegilops</taxon>
    </lineage>
</organism>
<dbReference type="PANTHER" id="PTHR46361:SF1">
    <property type="entry name" value="F26K24.21 PROTEIN"/>
    <property type="match status" value="1"/>
</dbReference>
<accession>M8BQQ8</accession>
<dbReference type="CDD" id="cd04371">
    <property type="entry name" value="DEP"/>
    <property type="match status" value="1"/>
</dbReference>
<dbReference type="SUPFAM" id="SSF46785">
    <property type="entry name" value="Winged helix' DNA-binding domain"/>
    <property type="match status" value="1"/>
</dbReference>
<dbReference type="SMART" id="SM00049">
    <property type="entry name" value="DEP"/>
    <property type="match status" value="1"/>
</dbReference>
<sequence length="227" mass="25927">MVGIVRVLRHRLPIQDRFVRVKLVKNCFSGADMVDGIVNHLECSRNKAVEIGKELARKHFIHHVFRENDFEDGTQSLYRFLEHDPAVPRYYNFRGSTNDGEPKPAAAVGQRLAETKVNPLVHFALCNATRSSPTVRFYSAQGVEPELRHAAREFLLDGGVEIDLETRTVHLTRIIKWYSADFGQDRDILRWILNYLDPTKAGLLTHLLNDGGPISIAYQDYDWSLNA</sequence>
<dbReference type="Gene3D" id="1.10.10.10">
    <property type="entry name" value="Winged helix-like DNA-binding domain superfamily/Winged helix DNA-binding domain"/>
    <property type="match status" value="1"/>
</dbReference>
<dbReference type="InterPro" id="IPR000591">
    <property type="entry name" value="DEP_dom"/>
</dbReference>
<dbReference type="Pfam" id="PF00610">
    <property type="entry name" value="DEP"/>
    <property type="match status" value="1"/>
</dbReference>
<dbReference type="Pfam" id="PF04784">
    <property type="entry name" value="DUF547"/>
    <property type="match status" value="1"/>
</dbReference>